<evidence type="ECO:0000313" key="3">
    <source>
        <dbReference type="Proteomes" id="UP001052655"/>
    </source>
</evidence>
<evidence type="ECO:0000313" key="2">
    <source>
        <dbReference type="EMBL" id="GHI33382.1"/>
    </source>
</evidence>
<dbReference type="EMBL" id="BNDX01000013">
    <property type="protein sequence ID" value="GHI33382.1"/>
    <property type="molecule type" value="Genomic_DNA"/>
</dbReference>
<accession>A0ABQ3Q7W8</accession>
<comment type="caution">
    <text evidence="2">The sequence shown here is derived from an EMBL/GenBank/DDBJ whole genome shotgun (WGS) entry which is preliminary data.</text>
</comment>
<sequence>MMPSTPNHHRRGEQGSWIERTYHRRRRQKRLGRLTPVEYETIMTPPAALAA</sequence>
<feature type="region of interest" description="Disordered" evidence="1">
    <location>
        <begin position="1"/>
        <end position="32"/>
    </location>
</feature>
<gene>
    <name evidence="2" type="ORF">Sdagh_51120</name>
</gene>
<feature type="compositionally biased region" description="Basic residues" evidence="1">
    <location>
        <begin position="22"/>
        <end position="32"/>
    </location>
</feature>
<dbReference type="Proteomes" id="UP001052655">
    <property type="component" value="Unassembled WGS sequence"/>
</dbReference>
<evidence type="ECO:0000256" key="1">
    <source>
        <dbReference type="SAM" id="MobiDB-lite"/>
    </source>
</evidence>
<protein>
    <recommendedName>
        <fullName evidence="4">Transposase</fullName>
    </recommendedName>
</protein>
<organism evidence="2 3">
    <name type="scientific">Streptomyces daghestanicus</name>
    <dbReference type="NCBI Taxonomy" id="66885"/>
    <lineage>
        <taxon>Bacteria</taxon>
        <taxon>Bacillati</taxon>
        <taxon>Actinomycetota</taxon>
        <taxon>Actinomycetes</taxon>
        <taxon>Kitasatosporales</taxon>
        <taxon>Streptomycetaceae</taxon>
        <taxon>Streptomyces</taxon>
    </lineage>
</organism>
<evidence type="ECO:0008006" key="4">
    <source>
        <dbReference type="Google" id="ProtNLM"/>
    </source>
</evidence>
<reference evidence="2" key="1">
    <citation type="submission" date="2024-05" db="EMBL/GenBank/DDBJ databases">
        <title>Whole genome shotgun sequence of Streptomyces daghestanicus NBRC 12762.</title>
        <authorList>
            <person name="Komaki H."/>
            <person name="Tamura T."/>
        </authorList>
    </citation>
    <scope>NUCLEOTIDE SEQUENCE</scope>
    <source>
        <strain evidence="2">NBRC 12762</strain>
    </source>
</reference>
<proteinExistence type="predicted"/>
<name>A0ABQ3Q7W8_9ACTN</name>
<keyword evidence="3" id="KW-1185">Reference proteome</keyword>